<dbReference type="KEGG" id="tab:CIG75_15290"/>
<dbReference type="InterPro" id="IPR002575">
    <property type="entry name" value="Aminoglycoside_PTrfase"/>
</dbReference>
<dbReference type="Gene3D" id="3.90.1200.10">
    <property type="match status" value="1"/>
</dbReference>
<feature type="domain" description="Aminoglycoside phosphotransferase" evidence="1">
    <location>
        <begin position="24"/>
        <end position="261"/>
    </location>
</feature>
<dbReference type="Pfam" id="PF01636">
    <property type="entry name" value="APH"/>
    <property type="match status" value="1"/>
</dbReference>
<dbReference type="EMBL" id="CP022657">
    <property type="protein sequence ID" value="ASS76168.1"/>
    <property type="molecule type" value="Genomic_DNA"/>
</dbReference>
<accession>A0A223D3E4</accession>
<reference evidence="2 3" key="1">
    <citation type="journal article" date="2015" name="Int. J. Syst. Evol. Microbiol.">
        <title>Tumebacillus algifaecis sp. nov., isolated from decomposing algal scum.</title>
        <authorList>
            <person name="Wu Y.F."/>
            <person name="Zhang B."/>
            <person name="Xing P."/>
            <person name="Wu Q.L."/>
            <person name="Liu S.J."/>
        </authorList>
    </citation>
    <scope>NUCLEOTIDE SEQUENCE [LARGE SCALE GENOMIC DNA]</scope>
    <source>
        <strain evidence="2 3">THMBR28</strain>
    </source>
</reference>
<dbReference type="AlphaFoldDB" id="A0A223D3E4"/>
<dbReference type="GO" id="GO:0042601">
    <property type="term" value="C:endospore-forming forespore"/>
    <property type="evidence" value="ECO:0007669"/>
    <property type="project" value="TreeGrafter"/>
</dbReference>
<dbReference type="InterPro" id="IPR011009">
    <property type="entry name" value="Kinase-like_dom_sf"/>
</dbReference>
<protein>
    <recommendedName>
        <fullName evidence="1">Aminoglycoside phosphotransferase domain-containing protein</fullName>
    </recommendedName>
</protein>
<dbReference type="SUPFAM" id="SSF56112">
    <property type="entry name" value="Protein kinase-like (PK-like)"/>
    <property type="match status" value="1"/>
</dbReference>
<dbReference type="PANTHER" id="PTHR39179">
    <property type="entry name" value="SPORE COAT PROTEIN I"/>
    <property type="match status" value="1"/>
</dbReference>
<keyword evidence="3" id="KW-1185">Reference proteome</keyword>
<dbReference type="OrthoDB" id="2379727at2"/>
<gene>
    <name evidence="2" type="ORF">CIG75_15290</name>
</gene>
<dbReference type="Proteomes" id="UP000214688">
    <property type="component" value="Chromosome"/>
</dbReference>
<evidence type="ECO:0000313" key="2">
    <source>
        <dbReference type="EMBL" id="ASS76168.1"/>
    </source>
</evidence>
<evidence type="ECO:0000259" key="1">
    <source>
        <dbReference type="Pfam" id="PF01636"/>
    </source>
</evidence>
<evidence type="ECO:0000313" key="3">
    <source>
        <dbReference type="Proteomes" id="UP000214688"/>
    </source>
</evidence>
<proteinExistence type="predicted"/>
<dbReference type="PANTHER" id="PTHR39179:SF3">
    <property type="entry name" value="COTS-RELATED PROTEIN"/>
    <property type="match status" value="1"/>
</dbReference>
<sequence length="332" mass="38264">MVPVKKLLEEHWQLAVEKVTAVGPVWRVQTVQGDFCFKRGKHSLARLFFDFHAIEYLWKQGFTSTPRLISTVYGNPIIQTDDGPFFLTQWVGRPLRSTSKAEWMQAAQTLGEFHQASKGITFPPAIKRFTFDGKWTLRFQERTEELQQCFAAYHKPRNEFENKVHQDASELMTIATQASSAFADSDYERLVAELAHSPSLVHSNVKAENFSVAQSGAVSLIDFDSFRIDLPVQDLANLFQDLLPALNWSPDDALDIFAAYQQARPVDPVEIPVLLAYLAYPHRVYKEIRKYSTQPDRPLQKCLRKWQPALDEMYQSHEFLKKWAIPLKRCVQ</sequence>
<dbReference type="RefSeq" id="WP_094237401.1">
    <property type="nucleotide sequence ID" value="NZ_CP022657.1"/>
</dbReference>
<dbReference type="Gene3D" id="3.30.200.20">
    <property type="entry name" value="Phosphorylase Kinase, domain 1"/>
    <property type="match status" value="1"/>
</dbReference>
<dbReference type="InterPro" id="IPR047175">
    <property type="entry name" value="CotS-like"/>
</dbReference>
<name>A0A223D3E4_9BACL</name>
<dbReference type="InterPro" id="IPR014255">
    <property type="entry name" value="Spore_coat_CotS"/>
</dbReference>
<dbReference type="NCBIfam" id="TIGR02906">
    <property type="entry name" value="spore_CotS"/>
    <property type="match status" value="1"/>
</dbReference>
<organism evidence="2 3">
    <name type="scientific">Tumebacillus algifaecis</name>
    <dbReference type="NCBI Taxonomy" id="1214604"/>
    <lineage>
        <taxon>Bacteria</taxon>
        <taxon>Bacillati</taxon>
        <taxon>Bacillota</taxon>
        <taxon>Bacilli</taxon>
        <taxon>Bacillales</taxon>
        <taxon>Alicyclobacillaceae</taxon>
        <taxon>Tumebacillus</taxon>
    </lineage>
</organism>